<dbReference type="GO" id="GO:0006351">
    <property type="term" value="P:DNA-templated transcription"/>
    <property type="evidence" value="ECO:0007669"/>
    <property type="project" value="InterPro"/>
</dbReference>
<comment type="subcellular location">
    <subcellularLocation>
        <location evidence="1">Nucleus</location>
    </subcellularLocation>
</comment>
<name>A0A0A9EBT7_ARUDO</name>
<keyword evidence="1" id="KW-0805">Transcription regulation</keyword>
<dbReference type="PANTHER" id="PTHR31506">
    <property type="entry name" value="BES1/BZR1 HOMOLOG PROTEIN 3-RELATED"/>
    <property type="match status" value="1"/>
</dbReference>
<sequence length="151" mass="15828">MKTDWDESAVQPPWHGANSPSIVNSTPPSPGRSMVADPAWLAGIQVASTSPSSPTFSLVSTNPFSVFKESIPVGGNSSRMCTPGQSGTCSPAIPGMPRHTDVHMMDAVSDEFAFGSSTNGGQQAAGLVRAWEGERIHEDSGSDDLELTLKL</sequence>
<dbReference type="GO" id="GO:0005634">
    <property type="term" value="C:nucleus"/>
    <property type="evidence" value="ECO:0007669"/>
    <property type="project" value="UniProtKB-SubCell"/>
</dbReference>
<dbReference type="AlphaFoldDB" id="A0A0A9EBT7"/>
<evidence type="ECO:0000256" key="2">
    <source>
        <dbReference type="SAM" id="MobiDB-lite"/>
    </source>
</evidence>
<dbReference type="InterPro" id="IPR033264">
    <property type="entry name" value="BZR"/>
</dbReference>
<accession>A0A0A9EBT7</accession>
<dbReference type="GO" id="GO:0009742">
    <property type="term" value="P:brassinosteroid mediated signaling pathway"/>
    <property type="evidence" value="ECO:0007669"/>
    <property type="project" value="UniProtKB-UniRule"/>
</dbReference>
<proteinExistence type="inferred from homology"/>
<feature type="region of interest" description="Disordered" evidence="2">
    <location>
        <begin position="1"/>
        <end position="34"/>
    </location>
</feature>
<reference evidence="3" key="1">
    <citation type="submission" date="2014-09" db="EMBL/GenBank/DDBJ databases">
        <authorList>
            <person name="Magalhaes I.L.F."/>
            <person name="Oliveira U."/>
            <person name="Santos F.R."/>
            <person name="Vidigal T.H.D.A."/>
            <person name="Brescovit A.D."/>
            <person name="Santos A.J."/>
        </authorList>
    </citation>
    <scope>NUCLEOTIDE SEQUENCE</scope>
    <source>
        <tissue evidence="3">Shoot tissue taken approximately 20 cm above the soil surface</tissue>
    </source>
</reference>
<dbReference type="GO" id="GO:0003700">
    <property type="term" value="F:DNA-binding transcription factor activity"/>
    <property type="evidence" value="ECO:0007669"/>
    <property type="project" value="UniProtKB-UniRule"/>
</dbReference>
<dbReference type="PANTHER" id="PTHR31506:SF30">
    <property type="entry name" value="PROTEIN BZR1 HOMOLOG 2"/>
    <property type="match status" value="1"/>
</dbReference>
<evidence type="ECO:0000256" key="1">
    <source>
        <dbReference type="RuleBase" id="RU369040"/>
    </source>
</evidence>
<dbReference type="EMBL" id="GBRH01204433">
    <property type="protein sequence ID" value="JAD93462.1"/>
    <property type="molecule type" value="Transcribed_RNA"/>
</dbReference>
<protein>
    <recommendedName>
        <fullName evidence="1">Protein BZR1 homolog</fullName>
    </recommendedName>
    <alternativeName>
        <fullName evidence="1">Protein BRASSINAZOLE-RESISTANT 1 homolog</fullName>
    </alternativeName>
</protein>
<keyword evidence="1" id="KW-0238">DNA-binding</keyword>
<evidence type="ECO:0000313" key="3">
    <source>
        <dbReference type="EMBL" id="JAD93462.1"/>
    </source>
</evidence>
<organism evidence="3">
    <name type="scientific">Arundo donax</name>
    <name type="common">Giant reed</name>
    <name type="synonym">Donax arundinaceus</name>
    <dbReference type="NCBI Taxonomy" id="35708"/>
    <lineage>
        <taxon>Eukaryota</taxon>
        <taxon>Viridiplantae</taxon>
        <taxon>Streptophyta</taxon>
        <taxon>Embryophyta</taxon>
        <taxon>Tracheophyta</taxon>
        <taxon>Spermatophyta</taxon>
        <taxon>Magnoliopsida</taxon>
        <taxon>Liliopsida</taxon>
        <taxon>Poales</taxon>
        <taxon>Poaceae</taxon>
        <taxon>PACMAD clade</taxon>
        <taxon>Arundinoideae</taxon>
        <taxon>Arundineae</taxon>
        <taxon>Arundo</taxon>
    </lineage>
</organism>
<keyword evidence="1" id="KW-1070">Brassinosteroid signaling pathway</keyword>
<dbReference type="GO" id="GO:0003677">
    <property type="term" value="F:DNA binding"/>
    <property type="evidence" value="ECO:0007669"/>
    <property type="project" value="UniProtKB-UniRule"/>
</dbReference>
<comment type="similarity">
    <text evidence="1">Belongs to the BZR/LAT61 family.</text>
</comment>
<comment type="function">
    <text evidence="1">Functions in brassinosteroid signaling. May function as transcriptional repressor.</text>
</comment>
<keyword evidence="1" id="KW-0804">Transcription</keyword>
<reference evidence="3" key="2">
    <citation type="journal article" date="2015" name="Data Brief">
        <title>Shoot transcriptome of the giant reed, Arundo donax.</title>
        <authorList>
            <person name="Barrero R.A."/>
            <person name="Guerrero F.D."/>
            <person name="Moolhuijzen P."/>
            <person name="Goolsby J.A."/>
            <person name="Tidwell J."/>
            <person name="Bellgard S.E."/>
            <person name="Bellgard M.I."/>
        </authorList>
    </citation>
    <scope>NUCLEOTIDE SEQUENCE</scope>
    <source>
        <tissue evidence="3">Shoot tissue taken approximately 20 cm above the soil surface</tissue>
    </source>
</reference>